<dbReference type="OMA" id="YLMDSCH"/>
<dbReference type="eggNOG" id="KOG0239">
    <property type="taxonomic scope" value="Eukaryota"/>
</dbReference>
<dbReference type="GO" id="GO:0005874">
    <property type="term" value="C:microtubule"/>
    <property type="evidence" value="ECO:0007669"/>
    <property type="project" value="UniProtKB-KW"/>
</dbReference>
<dbReference type="PANTHER" id="PTHR47972:SF45">
    <property type="entry name" value="PROTEIN CLARET SEGREGATIONAL"/>
    <property type="match status" value="1"/>
</dbReference>
<evidence type="ECO:0000313" key="7">
    <source>
        <dbReference type="EnsemblProtists" id="EOD35917"/>
    </source>
</evidence>
<evidence type="ECO:0000259" key="6">
    <source>
        <dbReference type="PROSITE" id="PS50067"/>
    </source>
</evidence>
<dbReference type="AlphaFoldDB" id="A0A0D3KJI2"/>
<evidence type="ECO:0000256" key="2">
    <source>
        <dbReference type="ARBA" id="ARBA00022741"/>
    </source>
</evidence>
<dbReference type="PANTHER" id="PTHR47972">
    <property type="entry name" value="KINESIN-LIKE PROTEIN KLP-3"/>
    <property type="match status" value="1"/>
</dbReference>
<reference evidence="8" key="1">
    <citation type="journal article" date="2013" name="Nature">
        <title>Pan genome of the phytoplankton Emiliania underpins its global distribution.</title>
        <authorList>
            <person name="Read B.A."/>
            <person name="Kegel J."/>
            <person name="Klute M.J."/>
            <person name="Kuo A."/>
            <person name="Lefebvre S.C."/>
            <person name="Maumus F."/>
            <person name="Mayer C."/>
            <person name="Miller J."/>
            <person name="Monier A."/>
            <person name="Salamov A."/>
            <person name="Young J."/>
            <person name="Aguilar M."/>
            <person name="Claverie J.M."/>
            <person name="Frickenhaus S."/>
            <person name="Gonzalez K."/>
            <person name="Herman E.K."/>
            <person name="Lin Y.C."/>
            <person name="Napier J."/>
            <person name="Ogata H."/>
            <person name="Sarno A.F."/>
            <person name="Shmutz J."/>
            <person name="Schroeder D."/>
            <person name="de Vargas C."/>
            <person name="Verret F."/>
            <person name="von Dassow P."/>
            <person name="Valentin K."/>
            <person name="Van de Peer Y."/>
            <person name="Wheeler G."/>
            <person name="Dacks J.B."/>
            <person name="Delwiche C.F."/>
            <person name="Dyhrman S.T."/>
            <person name="Glockner G."/>
            <person name="John U."/>
            <person name="Richards T."/>
            <person name="Worden A.Z."/>
            <person name="Zhang X."/>
            <person name="Grigoriev I.V."/>
            <person name="Allen A.E."/>
            <person name="Bidle K."/>
            <person name="Borodovsky M."/>
            <person name="Bowler C."/>
            <person name="Brownlee C."/>
            <person name="Cock J.M."/>
            <person name="Elias M."/>
            <person name="Gladyshev V.N."/>
            <person name="Groth M."/>
            <person name="Guda C."/>
            <person name="Hadaegh A."/>
            <person name="Iglesias-Rodriguez M.D."/>
            <person name="Jenkins J."/>
            <person name="Jones B.M."/>
            <person name="Lawson T."/>
            <person name="Leese F."/>
            <person name="Lindquist E."/>
            <person name="Lobanov A."/>
            <person name="Lomsadze A."/>
            <person name="Malik S.B."/>
            <person name="Marsh M.E."/>
            <person name="Mackinder L."/>
            <person name="Mock T."/>
            <person name="Mueller-Roeber B."/>
            <person name="Pagarete A."/>
            <person name="Parker M."/>
            <person name="Probert I."/>
            <person name="Quesneville H."/>
            <person name="Raines C."/>
            <person name="Rensing S.A."/>
            <person name="Riano-Pachon D.M."/>
            <person name="Richier S."/>
            <person name="Rokitta S."/>
            <person name="Shiraiwa Y."/>
            <person name="Soanes D.M."/>
            <person name="van der Giezen M."/>
            <person name="Wahlund T.M."/>
            <person name="Williams B."/>
            <person name="Wilson W."/>
            <person name="Wolfe G."/>
            <person name="Wurch L.L."/>
        </authorList>
    </citation>
    <scope>NUCLEOTIDE SEQUENCE</scope>
</reference>
<sequence length="205" mass="22347">VYNEQLRDLLYGEAGDPPKLTIMHDDAWGTVVNNVSTYEVTSMEQINLLMAKAAKQRAVGYTDMNAASSRSHSIFALYLTGVNEALGSELHGALHLVDLAGSERLDRSGATGERLKETQNINKSLSSLATVFSAKAARQAHVPFRDSKLTYLMDSCHRSGTRILEPCLSGQGKTLMVVNVAPEESNSHETLCSLRFANQVSQCDT</sequence>
<keyword evidence="2" id="KW-0547">Nucleotide-binding</keyword>
<dbReference type="GO" id="GO:0003777">
    <property type="term" value="F:microtubule motor activity"/>
    <property type="evidence" value="ECO:0007669"/>
    <property type="project" value="InterPro"/>
</dbReference>
<dbReference type="InterPro" id="IPR001752">
    <property type="entry name" value="Kinesin_motor_dom"/>
</dbReference>
<dbReference type="SUPFAM" id="SSF52540">
    <property type="entry name" value="P-loop containing nucleoside triphosphate hydrolases"/>
    <property type="match status" value="1"/>
</dbReference>
<evidence type="ECO:0000256" key="4">
    <source>
        <dbReference type="ARBA" id="ARBA00023175"/>
    </source>
</evidence>
<dbReference type="PRINTS" id="PR00380">
    <property type="entry name" value="KINESINHEAVY"/>
</dbReference>
<dbReference type="GeneID" id="17281188"/>
<dbReference type="GO" id="GO:0007018">
    <property type="term" value="P:microtubule-based movement"/>
    <property type="evidence" value="ECO:0007669"/>
    <property type="project" value="InterPro"/>
</dbReference>
<evidence type="ECO:0000256" key="1">
    <source>
        <dbReference type="ARBA" id="ARBA00022701"/>
    </source>
</evidence>
<dbReference type="GO" id="GO:0005524">
    <property type="term" value="F:ATP binding"/>
    <property type="evidence" value="ECO:0007669"/>
    <property type="project" value="UniProtKB-KW"/>
</dbReference>
<comment type="similarity">
    <text evidence="5">Belongs to the TRAFAC class myosin-kinesin ATPase superfamily. Kinesin family.</text>
</comment>
<protein>
    <recommendedName>
        <fullName evidence="6">Kinesin motor domain-containing protein</fullName>
    </recommendedName>
</protein>
<dbReference type="PROSITE" id="PS50067">
    <property type="entry name" value="KINESIN_MOTOR_2"/>
    <property type="match status" value="1"/>
</dbReference>
<evidence type="ECO:0000313" key="8">
    <source>
        <dbReference type="Proteomes" id="UP000013827"/>
    </source>
</evidence>
<dbReference type="Pfam" id="PF00225">
    <property type="entry name" value="Kinesin"/>
    <property type="match status" value="1"/>
</dbReference>
<evidence type="ECO:0000256" key="3">
    <source>
        <dbReference type="ARBA" id="ARBA00022840"/>
    </source>
</evidence>
<dbReference type="GO" id="GO:0008017">
    <property type="term" value="F:microtubule binding"/>
    <property type="evidence" value="ECO:0007669"/>
    <property type="project" value="InterPro"/>
</dbReference>
<dbReference type="EnsemblProtists" id="EOD35917">
    <property type="protein sequence ID" value="EOD35917"/>
    <property type="gene ID" value="EMIHUDRAFT_44991"/>
</dbReference>
<name>A0A0D3KJI2_EMIH1</name>
<reference evidence="7" key="2">
    <citation type="submission" date="2024-10" db="UniProtKB">
        <authorList>
            <consortium name="EnsemblProtists"/>
        </authorList>
    </citation>
    <scope>IDENTIFICATION</scope>
</reference>
<dbReference type="Proteomes" id="UP000013827">
    <property type="component" value="Unassembled WGS sequence"/>
</dbReference>
<dbReference type="KEGG" id="ehx:EMIHUDRAFT_44991"/>
<evidence type="ECO:0000256" key="5">
    <source>
        <dbReference type="PROSITE-ProRule" id="PRU00283"/>
    </source>
</evidence>
<dbReference type="RefSeq" id="XP_005788346.1">
    <property type="nucleotide sequence ID" value="XM_005788289.1"/>
</dbReference>
<dbReference type="HOGENOM" id="CLU_001485_2_0_1"/>
<proteinExistence type="inferred from homology"/>
<comment type="caution">
    <text evidence="5">Lacks conserved residue(s) required for the propagation of feature annotation.</text>
</comment>
<dbReference type="PaxDb" id="2903-EOD35917"/>
<keyword evidence="3" id="KW-0067">ATP-binding</keyword>
<accession>A0A0D3KJI2</accession>
<dbReference type="InterPro" id="IPR036961">
    <property type="entry name" value="Kinesin_motor_dom_sf"/>
</dbReference>
<keyword evidence="4" id="KW-0505">Motor protein</keyword>
<feature type="domain" description="Kinesin motor" evidence="6">
    <location>
        <begin position="1"/>
        <end position="203"/>
    </location>
</feature>
<dbReference type="InterPro" id="IPR027417">
    <property type="entry name" value="P-loop_NTPase"/>
</dbReference>
<keyword evidence="8" id="KW-1185">Reference proteome</keyword>
<dbReference type="STRING" id="2903.R1DLR7"/>
<dbReference type="InterPro" id="IPR027640">
    <property type="entry name" value="Kinesin-like_fam"/>
</dbReference>
<dbReference type="Gene3D" id="3.40.850.10">
    <property type="entry name" value="Kinesin motor domain"/>
    <property type="match status" value="1"/>
</dbReference>
<keyword evidence="1" id="KW-0493">Microtubule</keyword>
<organism evidence="7 8">
    <name type="scientific">Emiliania huxleyi (strain CCMP1516)</name>
    <dbReference type="NCBI Taxonomy" id="280463"/>
    <lineage>
        <taxon>Eukaryota</taxon>
        <taxon>Haptista</taxon>
        <taxon>Haptophyta</taxon>
        <taxon>Prymnesiophyceae</taxon>
        <taxon>Isochrysidales</taxon>
        <taxon>Noelaerhabdaceae</taxon>
        <taxon>Emiliania</taxon>
    </lineage>
</organism>
<dbReference type="SMART" id="SM00129">
    <property type="entry name" value="KISc"/>
    <property type="match status" value="1"/>
</dbReference>